<feature type="domain" description="Protein kinase" evidence="10">
    <location>
        <begin position="1238"/>
        <end position="1514"/>
    </location>
</feature>
<feature type="compositionally biased region" description="Low complexity" evidence="9">
    <location>
        <begin position="1180"/>
        <end position="1194"/>
    </location>
</feature>
<dbReference type="InterPro" id="IPR030616">
    <property type="entry name" value="Aur-like"/>
</dbReference>
<evidence type="ECO:0000256" key="7">
    <source>
        <dbReference type="PIRSR" id="PIRSR630616-2"/>
    </source>
</evidence>
<organism evidence="11 12">
    <name type="scientific">Chlamydomonas incerta</name>
    <dbReference type="NCBI Taxonomy" id="51695"/>
    <lineage>
        <taxon>Eukaryota</taxon>
        <taxon>Viridiplantae</taxon>
        <taxon>Chlorophyta</taxon>
        <taxon>core chlorophytes</taxon>
        <taxon>Chlorophyceae</taxon>
        <taxon>CS clade</taxon>
        <taxon>Chlamydomonadales</taxon>
        <taxon>Chlamydomonadaceae</taxon>
        <taxon>Chlamydomonas</taxon>
    </lineage>
</organism>
<comment type="caution">
    <text evidence="11">The sequence shown here is derived from an EMBL/GenBank/DDBJ whole genome shotgun (WGS) entry which is preliminary data.</text>
</comment>
<feature type="compositionally biased region" description="Low complexity" evidence="9">
    <location>
        <begin position="650"/>
        <end position="664"/>
    </location>
</feature>
<sequence>MPTWLDSHAYSSGITRGGHGDAPPSTNGALGRRNNAEGSGGSSHRHHAPGMFSSLISRLSFAAHNMAKGDRSCHAGSAASGGQGAMARGSFRPYSSGGGGSGPRSANGPHSAAAAAACGGIAVVSTTAALAASMGGVVGPAVAADASGGGGGPASAGAGGLIIPHPPAYLLHTVGASPLARQLASRSLRRAGRSAQPHVPAHDSGPAAVAASTGGGWDPMAAAADDFRVERDAFMPTGCAGVAGMESANSMPLPNTLPSPSTLLEMTQLPTSIPEHVYCSDGDGEEGFPEAADAARRGGGNSAAAAGRQQLHRYRNRPDGQALVETRPAATAAAALVRAASSGRGSPASPAEAMLWSCRSSARLHSSNSPGGHQLRSRMSVDLASPAALPPCASGGGALVLHHPHLAHVTAPYQHAPGRLSCSGRGPLLSPSGGGGHSAGSNVQPTAPLEARIKAAAASSATAHGGAIATATAAAAVAVAGVTVAFPAGASPGPCSAHAAAEPSRAEGLECSAEPGSAASSLPASSATLSVPQPQSQASPPRQHSSTTAPQVMADTATAPPATVPGPASAKKPAKLMVALGRGVAAVPLLGKVLPSSLTAAATAAAAAKQQQREQKRRDRAAAATAAATTITAAVTAAMELPATAPPPQQQQQQQQPQQREAASPPLPLTPLLPAPSGVVGHVIEEADTEEDPVEPKMCPITAVRSGGLSSAHPAQLAQLQVKPVRTDVAVPDVSADVACTITGTPKALPQRSTGDASITEKEAPSGPIPGGAVSAARQDGSPPSAAAAADGRSAGSQAHMGEPYSGPQPISTPERSADPSTAGAARGGDGDSNPASVAMIAAPESAFLKASADMVPPAVALVPKRGAAEAPTSAAAAAAAASPTIGTQHAAVRAHAATNPGCGSGEAQSNAPPVMAAGITALSVNEAVASLRTQQAVASSHKRRSAIAAAAGDVPAAAVPTGGAPAAPRRVPSAALVAAAGARGGREASSSAAEAAAPTAAADAVKLEAASITGASAALRPGTWPEASRPQSPRAPGTPSRATSSTNELMACHSVSAVLLLAPATAEGVPSDYAKPAAADACCQPSQVVQLPPASAGDEARDAAAVAAAAEARKGGDGNGGEELELSLGPAAETEEACRTLQRLQATPPQPPRAQPDPAELRDARPSHHHGTAQHRQQSSAAPAAAAAGYPPASSPAAVSPAAPFVAFGVPADGALLHCWAGAPADMRRRSWGRDDYHLSRQLYSGYASEVFKAVCLKSGQDVVLKAYCLPSLTPFLTHQALREVAVHKTVQHPDIVQLIGAFREGDFLVLVMEYVRGGSLDRVRRKLAGVGDGHPSGRMSEAQALHLVLLPLLRALAYLHARGVVHRDIKPENLLFTPDWHLKLCDFGVSVCLREERAVTRTGSRYYMAPEVVMCPLKRGPDDNKDNELMAYTPAVDVWSLGVLAYELLVGFTPFPSGPPASVPPGSGGSAAKALAFPASVSAEARAFVDACLRMEPCDRPTVQALMRHDWIAKAQQQVMAAEQAAAVRVARTG</sequence>
<reference evidence="11" key="1">
    <citation type="journal article" date="2020" name="bioRxiv">
        <title>Comparative genomics of Chlamydomonas.</title>
        <authorList>
            <person name="Craig R.J."/>
            <person name="Hasan A.R."/>
            <person name="Ness R.W."/>
            <person name="Keightley P.D."/>
        </authorList>
    </citation>
    <scope>NUCLEOTIDE SEQUENCE</scope>
    <source>
        <strain evidence="11">SAG 7.73</strain>
    </source>
</reference>
<evidence type="ECO:0000256" key="9">
    <source>
        <dbReference type="SAM" id="MobiDB-lite"/>
    </source>
</evidence>
<feature type="region of interest" description="Disordered" evidence="9">
    <location>
        <begin position="644"/>
        <end position="677"/>
    </location>
</feature>
<dbReference type="Pfam" id="PF00069">
    <property type="entry name" value="Pkinase"/>
    <property type="match status" value="1"/>
</dbReference>
<feature type="compositionally biased region" description="Low complexity" evidence="9">
    <location>
        <begin position="85"/>
        <end position="95"/>
    </location>
</feature>
<keyword evidence="2" id="KW-0808">Transferase</keyword>
<dbReference type="GO" id="GO:0005524">
    <property type="term" value="F:ATP binding"/>
    <property type="evidence" value="ECO:0007669"/>
    <property type="project" value="UniProtKB-KW"/>
</dbReference>
<dbReference type="FunFam" id="1.10.510.10:FF:000813">
    <property type="entry name" value="Aurora-like kinase"/>
    <property type="match status" value="1"/>
</dbReference>
<keyword evidence="5 7" id="KW-0067">ATP-binding</keyword>
<dbReference type="OrthoDB" id="377346at2759"/>
<feature type="region of interest" description="Disordered" evidence="9">
    <location>
        <begin position="422"/>
        <end position="444"/>
    </location>
</feature>
<dbReference type="PROSITE" id="PS50011">
    <property type="entry name" value="PROTEIN_KINASE_DOM"/>
    <property type="match status" value="1"/>
</dbReference>
<feature type="region of interest" description="Disordered" evidence="9">
    <location>
        <begin position="1144"/>
        <end position="1194"/>
    </location>
</feature>
<evidence type="ECO:0000256" key="4">
    <source>
        <dbReference type="ARBA" id="ARBA00022777"/>
    </source>
</evidence>
<feature type="region of interest" description="Disordered" evidence="9">
    <location>
        <begin position="745"/>
        <end position="837"/>
    </location>
</feature>
<dbReference type="EMBL" id="JAEHOC010000011">
    <property type="protein sequence ID" value="KAG2437211.1"/>
    <property type="molecule type" value="Genomic_DNA"/>
</dbReference>
<feature type="binding site" evidence="7">
    <location>
        <position position="1388"/>
    </location>
    <ligand>
        <name>ATP</name>
        <dbReference type="ChEBI" id="CHEBI:30616"/>
    </ligand>
</feature>
<feature type="region of interest" description="Disordered" evidence="9">
    <location>
        <begin position="1018"/>
        <end position="1046"/>
    </location>
</feature>
<dbReference type="Gene3D" id="1.10.510.10">
    <property type="entry name" value="Transferase(Phosphotransferase) domain 1"/>
    <property type="match status" value="1"/>
</dbReference>
<gene>
    <name evidence="11" type="ORF">HXX76_005874</name>
</gene>
<feature type="region of interest" description="Disordered" evidence="9">
    <location>
        <begin position="1"/>
        <end position="49"/>
    </location>
</feature>
<evidence type="ECO:0000256" key="2">
    <source>
        <dbReference type="ARBA" id="ARBA00022679"/>
    </source>
</evidence>
<keyword evidence="12" id="KW-1185">Reference proteome</keyword>
<keyword evidence="1" id="KW-0723">Serine/threonine-protein kinase</keyword>
<feature type="active site" description="Proton acceptor" evidence="6">
    <location>
        <position position="1370"/>
    </location>
</feature>
<evidence type="ECO:0000256" key="6">
    <source>
        <dbReference type="PIRSR" id="PIRSR630616-1"/>
    </source>
</evidence>
<dbReference type="SMART" id="SM00220">
    <property type="entry name" value="S_TKc"/>
    <property type="match status" value="1"/>
</dbReference>
<dbReference type="Proteomes" id="UP000650467">
    <property type="component" value="Unassembled WGS sequence"/>
</dbReference>
<feature type="region of interest" description="Disordered" evidence="9">
    <location>
        <begin position="185"/>
        <end position="213"/>
    </location>
</feature>
<evidence type="ECO:0000256" key="3">
    <source>
        <dbReference type="ARBA" id="ARBA00022741"/>
    </source>
</evidence>
<keyword evidence="4" id="KW-0418">Kinase</keyword>
<feature type="compositionally biased region" description="Low complexity" evidence="9">
    <location>
        <begin position="422"/>
        <end position="431"/>
    </location>
</feature>
<proteinExistence type="predicted"/>
<evidence type="ECO:0000259" key="10">
    <source>
        <dbReference type="PROSITE" id="PS50011"/>
    </source>
</evidence>
<dbReference type="InterPro" id="IPR000719">
    <property type="entry name" value="Prot_kinase_dom"/>
</dbReference>
<dbReference type="PANTHER" id="PTHR24350">
    <property type="entry name" value="SERINE/THREONINE-PROTEIN KINASE IAL-RELATED"/>
    <property type="match status" value="1"/>
</dbReference>
<feature type="binding site" evidence="7">
    <location>
        <position position="1267"/>
    </location>
    <ligand>
        <name>ATP</name>
        <dbReference type="ChEBI" id="CHEBI:30616"/>
    </ligand>
</feature>
<evidence type="ECO:0000313" key="11">
    <source>
        <dbReference type="EMBL" id="KAG2437211.1"/>
    </source>
</evidence>
<evidence type="ECO:0000313" key="12">
    <source>
        <dbReference type="Proteomes" id="UP000650467"/>
    </source>
</evidence>
<name>A0A835TFB4_CHLIN</name>
<feature type="compositionally biased region" description="Low complexity" evidence="9">
    <location>
        <begin position="779"/>
        <end position="799"/>
    </location>
</feature>
<feature type="cross-link" description="Glycyl lysine isopeptide (Lys-Gly) (interchain with G-Cter in SUMO2)" evidence="8">
    <location>
        <position position="1372"/>
    </location>
</feature>
<dbReference type="InterPro" id="IPR008271">
    <property type="entry name" value="Ser/Thr_kinase_AS"/>
</dbReference>
<feature type="binding site" evidence="7">
    <location>
        <begin position="1374"/>
        <end position="1375"/>
    </location>
    <ligand>
        <name>ATP</name>
        <dbReference type="ChEBI" id="CHEBI:30616"/>
    </ligand>
</feature>
<feature type="compositionally biased region" description="Low complexity" evidence="9">
    <location>
        <begin position="512"/>
        <end position="546"/>
    </location>
</feature>
<feature type="region of interest" description="Disordered" evidence="9">
    <location>
        <begin position="506"/>
        <end position="551"/>
    </location>
</feature>
<dbReference type="GO" id="GO:0004674">
    <property type="term" value="F:protein serine/threonine kinase activity"/>
    <property type="evidence" value="ECO:0007669"/>
    <property type="project" value="UniProtKB-KW"/>
</dbReference>
<keyword evidence="3 7" id="KW-0547">Nucleotide-binding</keyword>
<evidence type="ECO:0000256" key="8">
    <source>
        <dbReference type="PIRSR" id="PIRSR630616-3"/>
    </source>
</evidence>
<protein>
    <recommendedName>
        <fullName evidence="10">Protein kinase domain-containing protein</fullName>
    </recommendedName>
</protein>
<evidence type="ECO:0000256" key="5">
    <source>
        <dbReference type="ARBA" id="ARBA00022840"/>
    </source>
</evidence>
<accession>A0A835TFB4</accession>
<feature type="region of interest" description="Disordered" evidence="9">
    <location>
        <begin position="71"/>
        <end position="111"/>
    </location>
</feature>
<dbReference type="PROSITE" id="PS00108">
    <property type="entry name" value="PROTEIN_KINASE_ST"/>
    <property type="match status" value="1"/>
</dbReference>
<dbReference type="InterPro" id="IPR011009">
    <property type="entry name" value="Kinase-like_dom_sf"/>
</dbReference>
<evidence type="ECO:0000256" key="1">
    <source>
        <dbReference type="ARBA" id="ARBA00022527"/>
    </source>
</evidence>
<feature type="compositionally biased region" description="Pro residues" evidence="9">
    <location>
        <begin position="665"/>
        <end position="674"/>
    </location>
</feature>
<dbReference type="SUPFAM" id="SSF56112">
    <property type="entry name" value="Protein kinase-like (PK-like)"/>
    <property type="match status" value="1"/>
</dbReference>